<proteinExistence type="predicted"/>
<dbReference type="OrthoDB" id="10395237at2759"/>
<dbReference type="AlphaFoldDB" id="A0A556TJI9"/>
<evidence type="ECO:0000313" key="2">
    <source>
        <dbReference type="Proteomes" id="UP000319801"/>
    </source>
</evidence>
<dbReference type="Proteomes" id="UP000319801">
    <property type="component" value="Unassembled WGS sequence"/>
</dbReference>
<sequence>MLKRPTEALGMTAHPFSFQSVCYDLLRMNEDPDAARRLKTQQDQDRDLQVSDLAVLYMHASRTVSNFWADCRKSYAFLLTQRCSLPVNDLDRGLLDRKLLLKTGNSDPVSDTV</sequence>
<name>A0A556TJI9_BAGYA</name>
<protein>
    <submittedName>
        <fullName evidence="1">Uncharacterized protein</fullName>
    </submittedName>
</protein>
<keyword evidence="2" id="KW-1185">Reference proteome</keyword>
<comment type="caution">
    <text evidence="1">The sequence shown here is derived from an EMBL/GenBank/DDBJ whole genome shotgun (WGS) entry which is preliminary data.</text>
</comment>
<evidence type="ECO:0000313" key="1">
    <source>
        <dbReference type="EMBL" id="TSK14895.1"/>
    </source>
</evidence>
<dbReference type="EMBL" id="VCAZ01000002">
    <property type="protein sequence ID" value="TSK14895.1"/>
    <property type="molecule type" value="Genomic_DNA"/>
</dbReference>
<accession>A0A556TJI9</accession>
<organism evidence="1 2">
    <name type="scientific">Bagarius yarrelli</name>
    <name type="common">Goonch</name>
    <name type="synonym">Bagrus yarrelli</name>
    <dbReference type="NCBI Taxonomy" id="175774"/>
    <lineage>
        <taxon>Eukaryota</taxon>
        <taxon>Metazoa</taxon>
        <taxon>Chordata</taxon>
        <taxon>Craniata</taxon>
        <taxon>Vertebrata</taxon>
        <taxon>Euteleostomi</taxon>
        <taxon>Actinopterygii</taxon>
        <taxon>Neopterygii</taxon>
        <taxon>Teleostei</taxon>
        <taxon>Ostariophysi</taxon>
        <taxon>Siluriformes</taxon>
        <taxon>Sisoridae</taxon>
        <taxon>Sisorinae</taxon>
        <taxon>Bagarius</taxon>
    </lineage>
</organism>
<reference evidence="1 2" key="1">
    <citation type="journal article" date="2019" name="Genome Biol. Evol.">
        <title>Whole-Genome Sequencing of the Giant Devil Catfish, Bagarius yarrelli.</title>
        <authorList>
            <person name="Jiang W."/>
            <person name="Lv Y."/>
            <person name="Cheng L."/>
            <person name="Yang K."/>
            <person name="Chao B."/>
            <person name="Wang X."/>
            <person name="Li Y."/>
            <person name="Pan X."/>
            <person name="You X."/>
            <person name="Zhang Y."/>
            <person name="Yang J."/>
            <person name="Li J."/>
            <person name="Zhang X."/>
            <person name="Liu S."/>
            <person name="Sun C."/>
            <person name="Yang J."/>
            <person name="Shi Q."/>
        </authorList>
    </citation>
    <scope>NUCLEOTIDE SEQUENCE [LARGE SCALE GENOMIC DNA]</scope>
    <source>
        <strain evidence="1">JWS20170419001</strain>
        <tissue evidence="1">Muscle</tissue>
    </source>
</reference>
<gene>
    <name evidence="1" type="ORF">Baya_0878</name>
</gene>